<dbReference type="Proteomes" id="UP000237640">
    <property type="component" value="Unassembled WGS sequence"/>
</dbReference>
<dbReference type="OrthoDB" id="1442826at2"/>
<proteinExistence type="predicted"/>
<gene>
    <name evidence="1" type="ORF">CLV81_3079</name>
</gene>
<comment type="caution">
    <text evidence="1">The sequence shown here is derived from an EMBL/GenBank/DDBJ whole genome shotgun (WGS) entry which is preliminary data.</text>
</comment>
<evidence type="ECO:0000313" key="1">
    <source>
        <dbReference type="EMBL" id="PRX54676.1"/>
    </source>
</evidence>
<name>A0A2T0MB07_9FLAO</name>
<keyword evidence="2" id="KW-1185">Reference proteome</keyword>
<sequence length="216" mass="25730">MEKVNYIIHLNAILEKFNRDTRIKQGHITLYLAFFHKWNRDYFKKRITVNRGLIMERAKIRSKTTYHNYLKDLNCWGYLKYLPSKNPSLGSKIHMFNFGTSASTLDGQKMDNTVPELGQNLVPYIKHKTIRKLNKEPNLNFNKVNILSFFKENNWPAIEGEKFYIYLRTKKWKTEKWKAMAHIFAKNNFRLNEPERGSPFFGYVTNLQRRGRGDNG</sequence>
<dbReference type="RefSeq" id="WP_106145996.1">
    <property type="nucleotide sequence ID" value="NZ_PVYX01000002.1"/>
</dbReference>
<accession>A0A2T0MB07</accession>
<organism evidence="1 2">
    <name type="scientific">Flagellimonas meridianipacifica</name>
    <dbReference type="NCBI Taxonomy" id="1080225"/>
    <lineage>
        <taxon>Bacteria</taxon>
        <taxon>Pseudomonadati</taxon>
        <taxon>Bacteroidota</taxon>
        <taxon>Flavobacteriia</taxon>
        <taxon>Flavobacteriales</taxon>
        <taxon>Flavobacteriaceae</taxon>
        <taxon>Flagellimonas</taxon>
    </lineage>
</organism>
<evidence type="ECO:0000313" key="2">
    <source>
        <dbReference type="Proteomes" id="UP000237640"/>
    </source>
</evidence>
<protein>
    <submittedName>
        <fullName evidence="1">Uncharacterized protein</fullName>
    </submittedName>
</protein>
<reference evidence="1 2" key="1">
    <citation type="submission" date="2018-03" db="EMBL/GenBank/DDBJ databases">
        <title>Genomic Encyclopedia of Archaeal and Bacterial Type Strains, Phase II (KMG-II): from individual species to whole genera.</title>
        <authorList>
            <person name="Goeker M."/>
        </authorList>
    </citation>
    <scope>NUCLEOTIDE SEQUENCE [LARGE SCALE GENOMIC DNA]</scope>
    <source>
        <strain evidence="1 2">DSM 25027</strain>
    </source>
</reference>
<dbReference type="AlphaFoldDB" id="A0A2T0MB07"/>
<dbReference type="EMBL" id="PVYX01000002">
    <property type="protein sequence ID" value="PRX54676.1"/>
    <property type="molecule type" value="Genomic_DNA"/>
</dbReference>